<dbReference type="AlphaFoldDB" id="A0A8X6IHL9"/>
<evidence type="ECO:0000313" key="1">
    <source>
        <dbReference type="EMBL" id="GFS45277.1"/>
    </source>
</evidence>
<dbReference type="EMBL" id="BMAW01090517">
    <property type="protein sequence ID" value="GFS45277.1"/>
    <property type="molecule type" value="Genomic_DNA"/>
</dbReference>
<keyword evidence="2" id="KW-1185">Reference proteome</keyword>
<organism evidence="1 2">
    <name type="scientific">Nephila pilipes</name>
    <name type="common">Giant wood spider</name>
    <name type="synonym">Nephila maculata</name>
    <dbReference type="NCBI Taxonomy" id="299642"/>
    <lineage>
        <taxon>Eukaryota</taxon>
        <taxon>Metazoa</taxon>
        <taxon>Ecdysozoa</taxon>
        <taxon>Arthropoda</taxon>
        <taxon>Chelicerata</taxon>
        <taxon>Arachnida</taxon>
        <taxon>Araneae</taxon>
        <taxon>Araneomorphae</taxon>
        <taxon>Entelegynae</taxon>
        <taxon>Araneoidea</taxon>
        <taxon>Nephilidae</taxon>
        <taxon>Nephila</taxon>
    </lineage>
</organism>
<comment type="caution">
    <text evidence="1">The sequence shown here is derived from an EMBL/GenBank/DDBJ whole genome shotgun (WGS) entry which is preliminary data.</text>
</comment>
<gene>
    <name evidence="1" type="ORF">NPIL_191001</name>
</gene>
<evidence type="ECO:0000313" key="2">
    <source>
        <dbReference type="Proteomes" id="UP000887013"/>
    </source>
</evidence>
<sequence length="95" mass="10917">MAMTWSKVIGLCRMEQDHIVHGGCLSNEHFSDRIHCDYPSPLQRYRMAPIFTRSEPLLLSMGLFEEQRVADKSYESRTKPPLQLLSTIDSEACSQ</sequence>
<accession>A0A8X6IHL9</accession>
<name>A0A8X6IHL9_NEPPI</name>
<proteinExistence type="predicted"/>
<reference evidence="1" key="1">
    <citation type="submission" date="2020-08" db="EMBL/GenBank/DDBJ databases">
        <title>Multicomponent nature underlies the extraordinary mechanical properties of spider dragline silk.</title>
        <authorList>
            <person name="Kono N."/>
            <person name="Nakamura H."/>
            <person name="Mori M."/>
            <person name="Yoshida Y."/>
            <person name="Ohtoshi R."/>
            <person name="Malay A.D."/>
            <person name="Moran D.A.P."/>
            <person name="Tomita M."/>
            <person name="Numata K."/>
            <person name="Arakawa K."/>
        </authorList>
    </citation>
    <scope>NUCLEOTIDE SEQUENCE</scope>
</reference>
<dbReference type="Proteomes" id="UP000887013">
    <property type="component" value="Unassembled WGS sequence"/>
</dbReference>
<protein>
    <submittedName>
        <fullName evidence="1">Uncharacterized protein</fullName>
    </submittedName>
</protein>